<dbReference type="WBParaSite" id="PSAMB.scaffold547size47532.g6854.t1">
    <property type="protein sequence ID" value="PSAMB.scaffold547size47532.g6854.t1"/>
    <property type="gene ID" value="PSAMB.scaffold547size47532.g6854"/>
</dbReference>
<sequence>NDSPRRKKRSADHHQKENPYMQGEPLRTVSKKNGRNVW</sequence>
<dbReference type="AlphaFoldDB" id="A0A914WXE1"/>
<dbReference type="Proteomes" id="UP000887566">
    <property type="component" value="Unplaced"/>
</dbReference>
<name>A0A914WXE1_9BILA</name>
<reference evidence="3" key="1">
    <citation type="submission" date="2022-11" db="UniProtKB">
        <authorList>
            <consortium name="WormBaseParasite"/>
        </authorList>
    </citation>
    <scope>IDENTIFICATION</scope>
</reference>
<proteinExistence type="predicted"/>
<evidence type="ECO:0000313" key="2">
    <source>
        <dbReference type="Proteomes" id="UP000887566"/>
    </source>
</evidence>
<feature type="compositionally biased region" description="Basic residues" evidence="1">
    <location>
        <begin position="29"/>
        <end position="38"/>
    </location>
</feature>
<accession>A0A914WXE1</accession>
<feature type="compositionally biased region" description="Basic residues" evidence="1">
    <location>
        <begin position="1"/>
        <end position="11"/>
    </location>
</feature>
<feature type="region of interest" description="Disordered" evidence="1">
    <location>
        <begin position="1"/>
        <end position="38"/>
    </location>
</feature>
<organism evidence="2 3">
    <name type="scientific">Plectus sambesii</name>
    <dbReference type="NCBI Taxonomy" id="2011161"/>
    <lineage>
        <taxon>Eukaryota</taxon>
        <taxon>Metazoa</taxon>
        <taxon>Ecdysozoa</taxon>
        <taxon>Nematoda</taxon>
        <taxon>Chromadorea</taxon>
        <taxon>Plectida</taxon>
        <taxon>Plectina</taxon>
        <taxon>Plectoidea</taxon>
        <taxon>Plectidae</taxon>
        <taxon>Plectus</taxon>
    </lineage>
</organism>
<evidence type="ECO:0000256" key="1">
    <source>
        <dbReference type="SAM" id="MobiDB-lite"/>
    </source>
</evidence>
<evidence type="ECO:0000313" key="3">
    <source>
        <dbReference type="WBParaSite" id="PSAMB.scaffold547size47532.g6854.t1"/>
    </source>
</evidence>
<protein>
    <submittedName>
        <fullName evidence="3">Uncharacterized protein</fullName>
    </submittedName>
</protein>
<keyword evidence="2" id="KW-1185">Reference proteome</keyword>